<dbReference type="RefSeq" id="WP_005742472.1">
    <property type="nucleotide sequence ID" value="NZ_CP031226.1"/>
</dbReference>
<evidence type="ECO:0000256" key="1">
    <source>
        <dbReference type="SAM" id="Phobius"/>
    </source>
</evidence>
<dbReference type="InterPro" id="IPR050882">
    <property type="entry name" value="Prepilin_peptidase/N-MTase"/>
</dbReference>
<feature type="transmembrane region" description="Helical" evidence="1">
    <location>
        <begin position="15"/>
        <end position="34"/>
    </location>
</feature>
<keyword evidence="1" id="KW-1133">Transmembrane helix</keyword>
<feature type="transmembrane region" description="Helical" evidence="1">
    <location>
        <begin position="185"/>
        <end position="204"/>
    </location>
</feature>
<dbReference type="GO" id="GO:0006465">
    <property type="term" value="P:signal peptide processing"/>
    <property type="evidence" value="ECO:0007669"/>
    <property type="project" value="TreeGrafter"/>
</dbReference>
<feature type="transmembrane region" description="Helical" evidence="1">
    <location>
        <begin position="159"/>
        <end position="179"/>
    </location>
</feature>
<feature type="transmembrane region" description="Helical" evidence="1">
    <location>
        <begin position="216"/>
        <end position="246"/>
    </location>
</feature>
<dbReference type="GO" id="GO:0004190">
    <property type="term" value="F:aspartic-type endopeptidase activity"/>
    <property type="evidence" value="ECO:0007669"/>
    <property type="project" value="TreeGrafter"/>
</dbReference>
<dbReference type="Pfam" id="PF06750">
    <property type="entry name" value="A24_N_bact"/>
    <property type="match status" value="1"/>
</dbReference>
<dbReference type="PANTHER" id="PTHR30487">
    <property type="entry name" value="TYPE 4 PREPILIN-LIKE PROTEINS LEADER PEPTIDE-PROCESSING ENZYME"/>
    <property type="match status" value="1"/>
</dbReference>
<dbReference type="GeneID" id="39473743"/>
<dbReference type="Proteomes" id="UP000006426">
    <property type="component" value="Plasmid pmppla107"/>
</dbReference>
<proteinExistence type="predicted"/>
<keyword evidence="1" id="KW-0812">Transmembrane</keyword>
<feature type="transmembrane region" description="Helical" evidence="1">
    <location>
        <begin position="266"/>
        <end position="290"/>
    </location>
</feature>
<feature type="domain" description="Prepilin peptidase A24 N-terminal" evidence="2">
    <location>
        <begin position="23"/>
        <end position="126"/>
    </location>
</feature>
<feature type="transmembrane region" description="Helical" evidence="1">
    <location>
        <begin position="106"/>
        <end position="126"/>
    </location>
</feature>
<evidence type="ECO:0000259" key="2">
    <source>
        <dbReference type="Pfam" id="PF06750"/>
    </source>
</evidence>
<organism evidence="3 4">
    <name type="scientific">Pseudomonas amygdali pv. lachrymans str. M301315</name>
    <dbReference type="NCBI Taxonomy" id="629260"/>
    <lineage>
        <taxon>Bacteria</taxon>
        <taxon>Pseudomonadati</taxon>
        <taxon>Pseudomonadota</taxon>
        <taxon>Gammaproteobacteria</taxon>
        <taxon>Pseudomonadales</taxon>
        <taxon>Pseudomonadaceae</taxon>
        <taxon>Pseudomonas</taxon>
        <taxon>Pseudomonas amygdali</taxon>
    </lineage>
</organism>
<keyword evidence="3" id="KW-0614">Plasmid</keyword>
<dbReference type="PANTHER" id="PTHR30487:SF0">
    <property type="entry name" value="PREPILIN LEADER PEPTIDASE_N-METHYLTRANSFERASE-RELATED"/>
    <property type="match status" value="1"/>
</dbReference>
<name>A0AAD0PX68_PSEAV</name>
<evidence type="ECO:0000313" key="4">
    <source>
        <dbReference type="Proteomes" id="UP000006426"/>
    </source>
</evidence>
<sequence>MDWLHHPLYADLPPIFWGIFVFLGAAIGSFYNVLALRWGDVHRTESIQSTVAATSISPGSPGVVLPLMAGRSHCPKCSSQIPIYHNIPLVSWLLLRGKSACCSTPISPIYLLFEALGAGIFFLVALSVGPTVYGLVLGIILMTLALSLRLFLRESILPTGLIIAMQVLAVLLALGPGIVAPKAALTAQVALLGLSYGLGHLVRSKRPEIGFKPHDAILLGILGLIAGTQAHLALIGWIFAGLIGVVLPKRAKLATSSLLGVSNSNLFSFTALTLTTMVTSLVILNATGIFQ</sequence>
<reference evidence="3 4" key="1">
    <citation type="journal article" date="2011" name="PLoS Pathog.">
        <title>Dynamic evolution of pathogenicity revealed by sequencing and comparative genomics of 19 Pseudomonas syringae isolates.</title>
        <authorList>
            <person name="Baltrus D.A."/>
            <person name="Nishimura M.T."/>
            <person name="Romanchuk A."/>
            <person name="Chang J.H."/>
            <person name="Mukhtar M.S."/>
            <person name="Cherkis K."/>
            <person name="Roach J."/>
            <person name="Grant S.R."/>
            <person name="Jones C.D."/>
            <person name="Dangl J.L."/>
        </authorList>
    </citation>
    <scope>NUCLEOTIDE SEQUENCE [LARGE SCALE GENOMIC DNA]</scope>
    <source>
        <strain evidence="3 4">M301315</strain>
    </source>
</reference>
<dbReference type="EMBL" id="CP031226">
    <property type="protein sequence ID" value="AXH60378.1"/>
    <property type="molecule type" value="Genomic_DNA"/>
</dbReference>
<accession>A0AAD0PX68</accession>
<feature type="transmembrane region" description="Helical" evidence="1">
    <location>
        <begin position="132"/>
        <end position="152"/>
    </location>
</feature>
<protein>
    <submittedName>
        <fullName evidence="3">Prepilin peptidase</fullName>
    </submittedName>
</protein>
<gene>
    <name evidence="3" type="ORF">PLA107_034985</name>
</gene>
<geneLocation type="plasmid" evidence="4">
    <name>pmppla107</name>
</geneLocation>
<dbReference type="InterPro" id="IPR010627">
    <property type="entry name" value="Prepilin_pept_A24_N"/>
</dbReference>
<dbReference type="GO" id="GO:0005886">
    <property type="term" value="C:plasma membrane"/>
    <property type="evidence" value="ECO:0007669"/>
    <property type="project" value="TreeGrafter"/>
</dbReference>
<evidence type="ECO:0000313" key="3">
    <source>
        <dbReference type="EMBL" id="AXH60378.1"/>
    </source>
</evidence>
<dbReference type="AlphaFoldDB" id="A0AAD0PX68"/>
<keyword evidence="1" id="KW-0472">Membrane</keyword>